<sequence length="398" mass="42872">MLRLNALRAELHLPAAEPDVLLDDLAAAGPLLPDVPEARWRAAAVRLMARSLRPHLADVAAVLADLRSALGAPDPEADLARWLADVTGGRATVRSSWGDVVAQAGEPGPVTVTQRLEFERRPVGTLHLEVEGGWEALGVLVADVLRLARLQSAAAGAARRRVGERQFEALLAGDASGLPGGQTTVLAALRLNRPLPRGARAREAHVQQLDVLCSVGEGYFHRRDLTCLTTVRGDVALWLWPGRAPQREARGLHTALLNATVLDFRLGVSQPQTGFGHVPGALRQAVQALDEVTQARGMASFEQLDPLHAVLDSGALHALSEQLRTRLTLADPDGRLEDTLRQYLAHAGTLGELAAGMNVHLNTLRYRLRRVEEALGGSLNEPAFLARVYLAFHARSGR</sequence>
<reference evidence="4" key="4">
    <citation type="submission" date="2024-05" db="EMBL/GenBank/DDBJ databases">
        <authorList>
            <person name="Sun Q."/>
            <person name="Zhou Y."/>
        </authorList>
    </citation>
    <scope>NUCLEOTIDE SEQUENCE</scope>
    <source>
        <strain evidence="4">CGMCC 1.18437</strain>
    </source>
</reference>
<dbReference type="Gene3D" id="1.10.10.2840">
    <property type="entry name" value="PucR C-terminal helix-turn-helix domain"/>
    <property type="match status" value="1"/>
</dbReference>
<evidence type="ECO:0000313" key="5">
    <source>
        <dbReference type="EMBL" id="MBB5377953.1"/>
    </source>
</evidence>
<dbReference type="RefSeq" id="WP_229832115.1">
    <property type="nucleotide sequence ID" value="NZ_BNAJ01000010.1"/>
</dbReference>
<dbReference type="EMBL" id="JACHFK010000009">
    <property type="protein sequence ID" value="MBB5377953.1"/>
    <property type="molecule type" value="Genomic_DNA"/>
</dbReference>
<dbReference type="Pfam" id="PF17853">
    <property type="entry name" value="GGDEF_2"/>
    <property type="match status" value="1"/>
</dbReference>
<proteinExistence type="inferred from homology"/>
<dbReference type="AlphaFoldDB" id="A0A7W8KHL8"/>
<dbReference type="InterPro" id="IPR041522">
    <property type="entry name" value="CdaR_GGDEF"/>
</dbReference>
<feature type="domain" description="CdaR GGDEF-like" evidence="3">
    <location>
        <begin position="176"/>
        <end position="290"/>
    </location>
</feature>
<comment type="caution">
    <text evidence="5">The sequence shown here is derived from an EMBL/GenBank/DDBJ whole genome shotgun (WGS) entry which is preliminary data.</text>
</comment>
<protein>
    <recommendedName>
        <fullName evidence="8">PucR family transcriptional regulator</fullName>
    </recommendedName>
</protein>
<dbReference type="Proteomes" id="UP000619376">
    <property type="component" value="Unassembled WGS sequence"/>
</dbReference>
<keyword evidence="7" id="KW-1185">Reference proteome</keyword>
<evidence type="ECO:0000259" key="2">
    <source>
        <dbReference type="Pfam" id="PF13556"/>
    </source>
</evidence>
<evidence type="ECO:0000256" key="1">
    <source>
        <dbReference type="ARBA" id="ARBA00006754"/>
    </source>
</evidence>
<dbReference type="InterPro" id="IPR042070">
    <property type="entry name" value="PucR_C-HTH_sf"/>
</dbReference>
<evidence type="ECO:0000313" key="7">
    <source>
        <dbReference type="Proteomes" id="UP000619376"/>
    </source>
</evidence>
<dbReference type="EMBL" id="BNAJ01000010">
    <property type="protein sequence ID" value="GHF54888.1"/>
    <property type="molecule type" value="Genomic_DNA"/>
</dbReference>
<name>A0A7W8KHL8_9DEIO</name>
<reference evidence="7" key="2">
    <citation type="journal article" date="2019" name="Int. J. Syst. Evol. Microbiol.">
        <title>The Global Catalogue of Microorganisms (GCM) 10K type strain sequencing project: providing services to taxonomists for standard genome sequencing and annotation.</title>
        <authorList>
            <consortium name="The Broad Institute Genomics Platform"/>
            <consortium name="The Broad Institute Genome Sequencing Center for Infectious Disease"/>
            <person name="Wu L."/>
            <person name="Ma J."/>
        </authorList>
    </citation>
    <scope>NUCLEOTIDE SEQUENCE [LARGE SCALE GENOMIC DNA]</scope>
    <source>
        <strain evidence="7">CGMCC 1.18437</strain>
    </source>
</reference>
<reference evidence="4" key="1">
    <citation type="journal article" date="2014" name="Int. J. Syst. Evol. Microbiol.">
        <title>Complete genome of a new Firmicutes species belonging to the dominant human colonic microbiota ('Ruminococcus bicirculans') reveals two chromosomes and a selective capacity to utilize plant glucans.</title>
        <authorList>
            <consortium name="NISC Comparative Sequencing Program"/>
            <person name="Wegmann U."/>
            <person name="Louis P."/>
            <person name="Goesmann A."/>
            <person name="Henrissat B."/>
            <person name="Duncan S.H."/>
            <person name="Flint H.J."/>
        </authorList>
    </citation>
    <scope>NUCLEOTIDE SEQUENCE</scope>
    <source>
        <strain evidence="4">CGMCC 1.18437</strain>
    </source>
</reference>
<accession>A0A7W8KHL8</accession>
<gene>
    <name evidence="4" type="ORF">GCM10017781_33820</name>
    <name evidence="5" type="ORF">HNQ07_003453</name>
</gene>
<dbReference type="InterPro" id="IPR025736">
    <property type="entry name" value="PucR_C-HTH_dom"/>
</dbReference>
<dbReference type="PANTHER" id="PTHR33744">
    <property type="entry name" value="CARBOHYDRATE DIACID REGULATOR"/>
    <property type="match status" value="1"/>
</dbReference>
<dbReference type="Proteomes" id="UP000539473">
    <property type="component" value="Unassembled WGS sequence"/>
</dbReference>
<organism evidence="5 6">
    <name type="scientific">Deinococcus metalli</name>
    <dbReference type="NCBI Taxonomy" id="1141878"/>
    <lineage>
        <taxon>Bacteria</taxon>
        <taxon>Thermotogati</taxon>
        <taxon>Deinococcota</taxon>
        <taxon>Deinococci</taxon>
        <taxon>Deinococcales</taxon>
        <taxon>Deinococcaceae</taxon>
        <taxon>Deinococcus</taxon>
    </lineage>
</organism>
<evidence type="ECO:0000313" key="4">
    <source>
        <dbReference type="EMBL" id="GHF54888.1"/>
    </source>
</evidence>
<evidence type="ECO:0000259" key="3">
    <source>
        <dbReference type="Pfam" id="PF17853"/>
    </source>
</evidence>
<dbReference type="Pfam" id="PF13556">
    <property type="entry name" value="HTH_30"/>
    <property type="match status" value="1"/>
</dbReference>
<dbReference type="PANTHER" id="PTHR33744:SF1">
    <property type="entry name" value="DNA-BINDING TRANSCRIPTIONAL ACTIVATOR ADER"/>
    <property type="match status" value="1"/>
</dbReference>
<feature type="domain" description="PucR C-terminal helix-turn-helix" evidence="2">
    <location>
        <begin position="338"/>
        <end position="394"/>
    </location>
</feature>
<dbReference type="InterPro" id="IPR051448">
    <property type="entry name" value="CdaR-like_regulators"/>
</dbReference>
<reference evidence="5 6" key="3">
    <citation type="submission" date="2020-08" db="EMBL/GenBank/DDBJ databases">
        <title>Genomic Encyclopedia of Type Strains, Phase IV (KMG-IV): sequencing the most valuable type-strain genomes for metagenomic binning, comparative biology and taxonomic classification.</title>
        <authorList>
            <person name="Goeker M."/>
        </authorList>
    </citation>
    <scope>NUCLEOTIDE SEQUENCE [LARGE SCALE GENOMIC DNA]</scope>
    <source>
        <strain evidence="5 6">DSM 27521</strain>
    </source>
</reference>
<comment type="similarity">
    <text evidence="1">Belongs to the CdaR family.</text>
</comment>
<evidence type="ECO:0000313" key="6">
    <source>
        <dbReference type="Proteomes" id="UP000539473"/>
    </source>
</evidence>
<evidence type="ECO:0008006" key="8">
    <source>
        <dbReference type="Google" id="ProtNLM"/>
    </source>
</evidence>